<keyword evidence="2" id="KW-1185">Reference proteome</keyword>
<name>A0A8S3XJL0_PARAO</name>
<dbReference type="AlphaFoldDB" id="A0A8S3XJL0"/>
<comment type="caution">
    <text evidence="1">The sequence shown here is derived from an EMBL/GenBank/DDBJ whole genome shotgun (WGS) entry which is preliminary data.</text>
</comment>
<evidence type="ECO:0000313" key="1">
    <source>
        <dbReference type="EMBL" id="CAG5024553.1"/>
    </source>
</evidence>
<reference evidence="1" key="1">
    <citation type="submission" date="2021-04" db="EMBL/GenBank/DDBJ databases">
        <authorList>
            <person name="Tunstrom K."/>
        </authorList>
    </citation>
    <scope>NUCLEOTIDE SEQUENCE</scope>
</reference>
<evidence type="ECO:0000313" key="2">
    <source>
        <dbReference type="Proteomes" id="UP000691718"/>
    </source>
</evidence>
<protein>
    <submittedName>
        <fullName evidence="1">(apollo) hypothetical protein</fullName>
    </submittedName>
</protein>
<dbReference type="EMBL" id="CAJQZP010001163">
    <property type="protein sequence ID" value="CAG5024553.1"/>
    <property type="molecule type" value="Genomic_DNA"/>
</dbReference>
<proteinExistence type="predicted"/>
<gene>
    <name evidence="1" type="ORF">PAPOLLO_LOCUS18171</name>
</gene>
<organism evidence="1 2">
    <name type="scientific">Parnassius apollo</name>
    <name type="common">Apollo butterfly</name>
    <name type="synonym">Papilio apollo</name>
    <dbReference type="NCBI Taxonomy" id="110799"/>
    <lineage>
        <taxon>Eukaryota</taxon>
        <taxon>Metazoa</taxon>
        <taxon>Ecdysozoa</taxon>
        <taxon>Arthropoda</taxon>
        <taxon>Hexapoda</taxon>
        <taxon>Insecta</taxon>
        <taxon>Pterygota</taxon>
        <taxon>Neoptera</taxon>
        <taxon>Endopterygota</taxon>
        <taxon>Lepidoptera</taxon>
        <taxon>Glossata</taxon>
        <taxon>Ditrysia</taxon>
        <taxon>Papilionoidea</taxon>
        <taxon>Papilionidae</taxon>
        <taxon>Parnassiinae</taxon>
        <taxon>Parnassini</taxon>
        <taxon>Parnassius</taxon>
        <taxon>Parnassius</taxon>
    </lineage>
</organism>
<accession>A0A8S3XJL0</accession>
<dbReference type="Proteomes" id="UP000691718">
    <property type="component" value="Unassembled WGS sequence"/>
</dbReference>
<dbReference type="OrthoDB" id="9634265at2759"/>
<sequence length="214" mass="23662">MARASSSDSFDTSNFDVDSFCSMIHRAIPKAVKDGRFVLIEPEYDQAVYADSQVPVAMSPPRGFVPRLATHGLKAPKLRIPKISVPKLKPSLRVPISAPSVGAPMSFTVFKQGNAEEESSAERMEMFKKGVQKMLHVVKKLFENLDLVEDLNTTENLDPVEDFECIENLDPTEDLDTAEDLETAGNFDPAEDFDAIENLDPAEVLDSTENLNLT</sequence>